<name>A0A1V6MHZ7_9ACTN</name>
<evidence type="ECO:0000256" key="1">
    <source>
        <dbReference type="ARBA" id="ARBA00022679"/>
    </source>
</evidence>
<dbReference type="SUPFAM" id="SSF55729">
    <property type="entry name" value="Acyl-CoA N-acyltransferases (Nat)"/>
    <property type="match status" value="1"/>
</dbReference>
<reference evidence="4 5" key="2">
    <citation type="submission" date="2017-02" db="EMBL/GenBank/DDBJ databases">
        <title>Draft genome sequence of Streptomyces phaeoluteigriseus type strain DSM41896.</title>
        <authorList>
            <person name="Salih T.S."/>
            <person name="Algora Gallardo L."/>
            <person name="Melo Santos T."/>
            <person name="Filgueira Martinez S."/>
            <person name="Herron P.R."/>
        </authorList>
    </citation>
    <scope>NUCLEOTIDE SEQUENCE [LARGE SCALE GENOMIC DNA]</scope>
    <source>
        <strain evidence="4 5">DSM 41896</strain>
    </source>
</reference>
<dbReference type="OrthoDB" id="3173333at2"/>
<accession>A0A1V6MHZ7</accession>
<dbReference type="RefSeq" id="WP_073497197.1">
    <property type="nucleotide sequence ID" value="NZ_MPOH02000023.1"/>
</dbReference>
<keyword evidence="1 4" id="KW-0808">Transferase</keyword>
<dbReference type="AlphaFoldDB" id="A0A1V6MHZ7"/>
<protein>
    <submittedName>
        <fullName evidence="4">GNAT family N-acetyltransferase</fullName>
    </submittedName>
</protein>
<dbReference type="PANTHER" id="PTHR43072">
    <property type="entry name" value="N-ACETYLTRANSFERASE"/>
    <property type="match status" value="1"/>
</dbReference>
<dbReference type="EMBL" id="MPOH02000023">
    <property type="protein sequence ID" value="OQD51968.1"/>
    <property type="molecule type" value="Genomic_DNA"/>
</dbReference>
<evidence type="ECO:0000313" key="5">
    <source>
        <dbReference type="Proteomes" id="UP000184286"/>
    </source>
</evidence>
<dbReference type="Proteomes" id="UP000184286">
    <property type="component" value="Unassembled WGS sequence"/>
</dbReference>
<dbReference type="GO" id="GO:0016747">
    <property type="term" value="F:acyltransferase activity, transferring groups other than amino-acyl groups"/>
    <property type="evidence" value="ECO:0007669"/>
    <property type="project" value="InterPro"/>
</dbReference>
<reference evidence="5" key="1">
    <citation type="submission" date="2016-11" db="EMBL/GenBank/DDBJ databases">
        <authorList>
            <person name="Schniete J.K."/>
            <person name="Salih T."/>
            <person name="Algora Gallardo L."/>
            <person name="Martinez Fernandez S."/>
            <person name="Herron P.R."/>
        </authorList>
    </citation>
    <scope>NUCLEOTIDE SEQUENCE [LARGE SCALE GENOMIC DNA]</scope>
    <source>
        <strain evidence="5">DSM 41896</strain>
    </source>
</reference>
<evidence type="ECO:0000256" key="2">
    <source>
        <dbReference type="ARBA" id="ARBA00023315"/>
    </source>
</evidence>
<gene>
    <name evidence="4" type="ORF">BM536_036535</name>
</gene>
<comment type="caution">
    <text evidence="4">The sequence shown here is derived from an EMBL/GenBank/DDBJ whole genome shotgun (WGS) entry which is preliminary data.</text>
</comment>
<dbReference type="InterPro" id="IPR000182">
    <property type="entry name" value="GNAT_dom"/>
</dbReference>
<evidence type="ECO:0000259" key="3">
    <source>
        <dbReference type="PROSITE" id="PS51186"/>
    </source>
</evidence>
<feature type="domain" description="N-acetyltransferase" evidence="3">
    <location>
        <begin position="11"/>
        <end position="175"/>
    </location>
</feature>
<sequence length="176" mass="18928">MVTIYEKREVVRVRPATTADGEAIRVIRNHAVATSTALWTDTRQSPADAVAWLAVHLARGSALVAETGGEDGEVVGFAVYGPWRDLDGYRHTVENSVYVREGSQGLGIGGALLGALVDAARGAGHHSMIAGIESGNATSIRLHRRFGFTEVGTVREAGLKFGRWFDLTLMRLALEN</sequence>
<proteinExistence type="predicted"/>
<keyword evidence="2" id="KW-0012">Acyltransferase</keyword>
<dbReference type="STRING" id="114686.BM536_036535"/>
<dbReference type="PROSITE" id="PS51186">
    <property type="entry name" value="GNAT"/>
    <property type="match status" value="1"/>
</dbReference>
<dbReference type="InterPro" id="IPR016181">
    <property type="entry name" value="Acyl_CoA_acyltransferase"/>
</dbReference>
<dbReference type="Gene3D" id="3.40.630.30">
    <property type="match status" value="1"/>
</dbReference>
<dbReference type="Pfam" id="PF00583">
    <property type="entry name" value="Acetyltransf_1"/>
    <property type="match status" value="1"/>
</dbReference>
<organism evidence="4 5">
    <name type="scientific">Streptomyces phaeoluteigriseus</name>
    <dbReference type="NCBI Taxonomy" id="114686"/>
    <lineage>
        <taxon>Bacteria</taxon>
        <taxon>Bacillati</taxon>
        <taxon>Actinomycetota</taxon>
        <taxon>Actinomycetes</taxon>
        <taxon>Kitasatosporales</taxon>
        <taxon>Streptomycetaceae</taxon>
        <taxon>Streptomyces</taxon>
        <taxon>Streptomyces aurantiacus group</taxon>
    </lineage>
</organism>
<dbReference type="PANTHER" id="PTHR43072:SF23">
    <property type="entry name" value="UPF0039 PROTEIN C11D3.02C"/>
    <property type="match status" value="1"/>
</dbReference>
<evidence type="ECO:0000313" key="4">
    <source>
        <dbReference type="EMBL" id="OQD51968.1"/>
    </source>
</evidence>